<dbReference type="PANTHER" id="PTHR43056">
    <property type="entry name" value="PEPTIDASE S9 PROLYL OLIGOPEPTIDASE"/>
    <property type="match status" value="1"/>
</dbReference>
<dbReference type="GO" id="GO:0004252">
    <property type="term" value="F:serine-type endopeptidase activity"/>
    <property type="evidence" value="ECO:0007669"/>
    <property type="project" value="InterPro"/>
</dbReference>
<dbReference type="InterPro" id="IPR001375">
    <property type="entry name" value="Peptidase_S9_cat"/>
</dbReference>
<accession>A0A1I3JMV9</accession>
<dbReference type="Pfam" id="PF00326">
    <property type="entry name" value="Peptidase_S9"/>
    <property type="match status" value="1"/>
</dbReference>
<dbReference type="SUPFAM" id="SSF82171">
    <property type="entry name" value="DPP6 N-terminal domain-like"/>
    <property type="match status" value="1"/>
</dbReference>
<reference evidence="3 4" key="1">
    <citation type="submission" date="2016-10" db="EMBL/GenBank/DDBJ databases">
        <authorList>
            <person name="de Groot N.N."/>
        </authorList>
    </citation>
    <scope>NUCLEOTIDE SEQUENCE [LARGE SCALE GENOMIC DNA]</scope>
    <source>
        <strain evidence="3 4">SP2</strain>
    </source>
</reference>
<dbReference type="Proteomes" id="UP000182829">
    <property type="component" value="Unassembled WGS sequence"/>
</dbReference>
<dbReference type="Gene3D" id="3.40.50.1820">
    <property type="entry name" value="alpha/beta hydrolase"/>
    <property type="match status" value="1"/>
</dbReference>
<organism evidence="3 4">
    <name type="scientific">Natronobacterium gregoryi</name>
    <dbReference type="NCBI Taxonomy" id="44930"/>
    <lineage>
        <taxon>Archaea</taxon>
        <taxon>Methanobacteriati</taxon>
        <taxon>Methanobacteriota</taxon>
        <taxon>Stenosarchaea group</taxon>
        <taxon>Halobacteria</taxon>
        <taxon>Halobacteriales</taxon>
        <taxon>Natrialbaceae</taxon>
        <taxon>Natronobacterium</taxon>
    </lineage>
</organism>
<dbReference type="GO" id="GO:0004177">
    <property type="term" value="F:aminopeptidase activity"/>
    <property type="evidence" value="ECO:0007669"/>
    <property type="project" value="UniProtKB-KW"/>
</dbReference>
<dbReference type="SUPFAM" id="SSF53474">
    <property type="entry name" value="alpha/beta-Hydrolases"/>
    <property type="match status" value="1"/>
</dbReference>
<gene>
    <name evidence="3" type="ORF">SAMN05443661_102168</name>
</gene>
<protein>
    <submittedName>
        <fullName evidence="3">Dipeptidyl aminopeptidase/acylaminoacyl peptidase</fullName>
    </submittedName>
</protein>
<evidence type="ECO:0000259" key="2">
    <source>
        <dbReference type="Pfam" id="PF00326"/>
    </source>
</evidence>
<evidence type="ECO:0000313" key="4">
    <source>
        <dbReference type="Proteomes" id="UP000182829"/>
    </source>
</evidence>
<dbReference type="InterPro" id="IPR050585">
    <property type="entry name" value="Xaa-Pro_dipeptidyl-ppase/CocE"/>
</dbReference>
<evidence type="ECO:0000313" key="3">
    <source>
        <dbReference type="EMBL" id="SFI61235.1"/>
    </source>
</evidence>
<dbReference type="AlphaFoldDB" id="A0A1I3JMV9"/>
<dbReference type="InterPro" id="IPR002471">
    <property type="entry name" value="Pept_S9_AS"/>
</dbReference>
<dbReference type="EMBL" id="FORO01000002">
    <property type="protein sequence ID" value="SFI61235.1"/>
    <property type="molecule type" value="Genomic_DNA"/>
</dbReference>
<keyword evidence="1" id="KW-0378">Hydrolase</keyword>
<proteinExistence type="predicted"/>
<keyword evidence="3" id="KW-0031">Aminopeptidase</keyword>
<feature type="domain" description="Peptidase S9 prolyl oligopeptidase catalytic" evidence="2">
    <location>
        <begin position="429"/>
        <end position="636"/>
    </location>
</feature>
<sequence length="653" mass="72056">MHPNTEATPYGAWQSPISAEMVAEGSIDFGHLTVDDGTVYWREQRPDEDSRGIVVRHDGDEREDVTPDDANVRTLVHEYGGGDFTVQDGVVFFAGDDDQRVYRQPIDDEPEPITPEPETERGLRYADFEGSDRYLYCVRENHDAASETGDDDEPVTTLVRLLADGSEKPQVVASSHDFYAAPRRSPDGDRLAWLTWDHPGLPWDGTELHVADIVADGKLENERVVMGSPDESVFQPEWRADGTLHAVSGRTGWWNLYRREDGEWLPYREETAEYGVPQWLLGLSTYGFLTDGRVAAIVTREGERSLELVDEDGGREAVAFPYATSAPRLETDGESIVVPASGPTTPTSIVRWSPGDGTGHEVLRQGPEADVDDAYLSRPEHVTYETRDGAESHAFVYPPTNPDAEPPADEAPPLLVTVHGGPTSSTQPAFDLGIQYVTSRGFAVADVNYRGSTGYGRAYRQELYGNWGHVDVTDCIDAADHLADEQRVDPDRLAVSGGSAGGFVVLSALAFHDAFTAGTSYYGVADLERLAELTHKFESQYLDQLVGPYPELEETYRERSTRHHADEVDAPVLLLQGEDDPVVPLSQAESMADALEENDVPHDLVVFEDEQHGFRNAGSRKRASELELAFYGEVFGFEPADELPAIELAGDRE</sequence>
<dbReference type="PROSITE" id="PS00708">
    <property type="entry name" value="PRO_ENDOPEP_SER"/>
    <property type="match status" value="1"/>
</dbReference>
<dbReference type="GO" id="GO:0006508">
    <property type="term" value="P:proteolysis"/>
    <property type="evidence" value="ECO:0007669"/>
    <property type="project" value="InterPro"/>
</dbReference>
<dbReference type="PANTHER" id="PTHR43056:SF5">
    <property type="entry name" value="PEPTIDASE S9 PROLYL OLIGOPEPTIDASE CATALYTIC DOMAIN-CONTAINING PROTEIN"/>
    <property type="match status" value="1"/>
</dbReference>
<keyword evidence="3" id="KW-0645">Protease</keyword>
<name>A0A1I3JMV9_9EURY</name>
<evidence type="ECO:0000256" key="1">
    <source>
        <dbReference type="ARBA" id="ARBA00022801"/>
    </source>
</evidence>
<dbReference type="OMA" id="GYTTLCA"/>
<dbReference type="InterPro" id="IPR029058">
    <property type="entry name" value="AB_hydrolase_fold"/>
</dbReference>